<dbReference type="GO" id="GO:0046084">
    <property type="term" value="P:adenine biosynthetic process"/>
    <property type="evidence" value="ECO:0007669"/>
    <property type="project" value="TreeGrafter"/>
</dbReference>
<evidence type="ECO:0000256" key="5">
    <source>
        <dbReference type="ARBA" id="ARBA00022598"/>
    </source>
</evidence>
<evidence type="ECO:0000256" key="3">
    <source>
        <dbReference type="ARBA" id="ARBA00013047"/>
    </source>
</evidence>
<dbReference type="Proteomes" id="UP000178774">
    <property type="component" value="Unassembled WGS sequence"/>
</dbReference>
<sequence length="376" mass="40888">MAKPITYADSGVNIELGDDVSKILYNAAKQTWNNRKGKLGELIVPFDDFSGVRAIDVSNLPPGTLMNIGFDGVGTKMELAERINDHRTIAYDLFAMVCDDAVVRGAEPVLIGSILDVNSLGKVNGTFIEQVRQLAEGYINAAKSANVAIVNGEVAELGNRIGGFGPFNYNWGAAVVWFAQRDRLFTGREIQAGDYLVGLQETGFRSNGLSLVRKIMKATHGEDWHTQTYRGESLARLALEPSKIYSGAVVDMSGGFENEPKARIHGVAHITGGGVPGKLGRVLKPSGLGATLSEPFSPAELMLYCQEKGNVPDEEAYKTWNMGQGMIIITPEPETVMQVSRAHHLESKVIGQVDSKPGIRILNFGAYSQNEYLHFE</sequence>
<evidence type="ECO:0000313" key="14">
    <source>
        <dbReference type="EMBL" id="OGZ65454.1"/>
    </source>
</evidence>
<dbReference type="AlphaFoldDB" id="A0A1G2HSD0"/>
<evidence type="ECO:0000256" key="4">
    <source>
        <dbReference type="ARBA" id="ARBA00020367"/>
    </source>
</evidence>
<comment type="similarity">
    <text evidence="2">Belongs to the AIR synthase family.</text>
</comment>
<keyword evidence="7" id="KW-0067">ATP-binding</keyword>
<dbReference type="SUPFAM" id="SSF55326">
    <property type="entry name" value="PurM N-terminal domain-like"/>
    <property type="match status" value="1"/>
</dbReference>
<evidence type="ECO:0000256" key="7">
    <source>
        <dbReference type="ARBA" id="ARBA00022840"/>
    </source>
</evidence>
<proteinExistence type="inferred from homology"/>
<comment type="catalytic activity">
    <reaction evidence="11">
        <text>2-formamido-N(1)-(5-O-phospho-beta-D-ribosyl)acetamidine + ATP = 5-amino-1-(5-phospho-beta-D-ribosyl)imidazole + ADP + phosphate + H(+)</text>
        <dbReference type="Rhea" id="RHEA:23032"/>
        <dbReference type="ChEBI" id="CHEBI:15378"/>
        <dbReference type="ChEBI" id="CHEBI:30616"/>
        <dbReference type="ChEBI" id="CHEBI:43474"/>
        <dbReference type="ChEBI" id="CHEBI:137981"/>
        <dbReference type="ChEBI" id="CHEBI:147287"/>
        <dbReference type="ChEBI" id="CHEBI:456216"/>
        <dbReference type="EC" id="6.3.3.1"/>
    </reaction>
</comment>
<dbReference type="PANTHER" id="PTHR10520:SF12">
    <property type="entry name" value="TRIFUNCTIONAL PURINE BIOSYNTHETIC PROTEIN ADENOSINE-3"/>
    <property type="match status" value="1"/>
</dbReference>
<dbReference type="InterPro" id="IPR016188">
    <property type="entry name" value="PurM-like_N"/>
</dbReference>
<dbReference type="EMBL" id="MHOP01000022">
    <property type="protein sequence ID" value="OGZ65454.1"/>
    <property type="molecule type" value="Genomic_DNA"/>
</dbReference>
<keyword evidence="6" id="KW-0547">Nucleotide-binding</keyword>
<dbReference type="InterPro" id="IPR036921">
    <property type="entry name" value="PurM-like_N_sf"/>
</dbReference>
<evidence type="ECO:0000256" key="11">
    <source>
        <dbReference type="ARBA" id="ARBA00049057"/>
    </source>
</evidence>
<dbReference type="Pfam" id="PF02769">
    <property type="entry name" value="AIRS_C"/>
    <property type="match status" value="1"/>
</dbReference>
<dbReference type="GO" id="GO:0006189">
    <property type="term" value="P:'de novo' IMP biosynthetic process"/>
    <property type="evidence" value="ECO:0007669"/>
    <property type="project" value="UniProtKB-UniPathway"/>
</dbReference>
<dbReference type="GO" id="GO:0005829">
    <property type="term" value="C:cytosol"/>
    <property type="evidence" value="ECO:0007669"/>
    <property type="project" value="TreeGrafter"/>
</dbReference>
<evidence type="ECO:0000256" key="2">
    <source>
        <dbReference type="ARBA" id="ARBA00010280"/>
    </source>
</evidence>
<evidence type="ECO:0000313" key="15">
    <source>
        <dbReference type="Proteomes" id="UP000178774"/>
    </source>
</evidence>
<evidence type="ECO:0000256" key="10">
    <source>
        <dbReference type="ARBA" id="ARBA00033093"/>
    </source>
</evidence>
<evidence type="ECO:0000259" key="12">
    <source>
        <dbReference type="Pfam" id="PF00586"/>
    </source>
</evidence>
<evidence type="ECO:0000259" key="13">
    <source>
        <dbReference type="Pfam" id="PF02769"/>
    </source>
</evidence>
<evidence type="ECO:0000256" key="6">
    <source>
        <dbReference type="ARBA" id="ARBA00022741"/>
    </source>
</evidence>
<feature type="domain" description="PurM-like N-terminal" evidence="12">
    <location>
        <begin position="60"/>
        <end position="156"/>
    </location>
</feature>
<comment type="caution">
    <text evidence="14">The sequence shown here is derived from an EMBL/GenBank/DDBJ whole genome shotgun (WGS) entry which is preliminary data.</text>
</comment>
<keyword evidence="5" id="KW-0436">Ligase</keyword>
<dbReference type="GO" id="GO:0005524">
    <property type="term" value="F:ATP binding"/>
    <property type="evidence" value="ECO:0007669"/>
    <property type="project" value="UniProtKB-KW"/>
</dbReference>
<dbReference type="InterPro" id="IPR010918">
    <property type="entry name" value="PurM-like_C_dom"/>
</dbReference>
<dbReference type="InterPro" id="IPR004733">
    <property type="entry name" value="PurM_cligase"/>
</dbReference>
<dbReference type="Gene3D" id="3.30.1330.10">
    <property type="entry name" value="PurM-like, N-terminal domain"/>
    <property type="match status" value="1"/>
</dbReference>
<dbReference type="Pfam" id="PF00586">
    <property type="entry name" value="AIRS"/>
    <property type="match status" value="1"/>
</dbReference>
<organism evidence="14 15">
    <name type="scientific">Candidatus Staskawiczbacteria bacterium RIFCSPHIGHO2_01_FULL_41_41</name>
    <dbReference type="NCBI Taxonomy" id="1802203"/>
    <lineage>
        <taxon>Bacteria</taxon>
        <taxon>Candidatus Staskawicziibacteriota</taxon>
    </lineage>
</organism>
<dbReference type="InterPro" id="IPR036676">
    <property type="entry name" value="PurM-like_C_sf"/>
</dbReference>
<dbReference type="GO" id="GO:0004637">
    <property type="term" value="F:phosphoribosylamine-glycine ligase activity"/>
    <property type="evidence" value="ECO:0007669"/>
    <property type="project" value="TreeGrafter"/>
</dbReference>
<dbReference type="PANTHER" id="PTHR10520">
    <property type="entry name" value="TRIFUNCTIONAL PURINE BIOSYNTHETIC PROTEIN ADENOSINE-3-RELATED"/>
    <property type="match status" value="1"/>
</dbReference>
<gene>
    <name evidence="14" type="ORF">A2822_01235</name>
</gene>
<protein>
    <recommendedName>
        <fullName evidence="4">Phosphoribosylformylglycinamidine cyclo-ligase</fullName>
        <ecNumber evidence="3">6.3.3.1</ecNumber>
    </recommendedName>
    <alternativeName>
        <fullName evidence="9">AIR synthase</fullName>
    </alternativeName>
    <alternativeName>
        <fullName evidence="10">AIRS</fullName>
    </alternativeName>
    <alternativeName>
        <fullName evidence="8">Phosphoribosyl-aminoimidazole synthetase</fullName>
    </alternativeName>
</protein>
<dbReference type="UniPathway" id="UPA00074">
    <property type="reaction ID" value="UER00129"/>
</dbReference>
<feature type="domain" description="PurM-like C-terminal" evidence="13">
    <location>
        <begin position="191"/>
        <end position="360"/>
    </location>
</feature>
<dbReference type="Gene3D" id="3.90.650.10">
    <property type="entry name" value="PurM-like C-terminal domain"/>
    <property type="match status" value="1"/>
</dbReference>
<dbReference type="GO" id="GO:0004641">
    <property type="term" value="F:phosphoribosylformylglycinamidine cyclo-ligase activity"/>
    <property type="evidence" value="ECO:0007669"/>
    <property type="project" value="UniProtKB-EC"/>
</dbReference>
<comment type="pathway">
    <text evidence="1">Purine metabolism; IMP biosynthesis via de novo pathway; 5-amino-1-(5-phospho-D-ribosyl)imidazole from N(2)-formyl-N(1)-(5-phospho-D-ribosyl)glycinamide: step 2/2.</text>
</comment>
<reference evidence="14 15" key="1">
    <citation type="journal article" date="2016" name="Nat. Commun.">
        <title>Thousands of microbial genomes shed light on interconnected biogeochemical processes in an aquifer system.</title>
        <authorList>
            <person name="Anantharaman K."/>
            <person name="Brown C.T."/>
            <person name="Hug L.A."/>
            <person name="Sharon I."/>
            <person name="Castelle C.J."/>
            <person name="Probst A.J."/>
            <person name="Thomas B.C."/>
            <person name="Singh A."/>
            <person name="Wilkins M.J."/>
            <person name="Karaoz U."/>
            <person name="Brodie E.L."/>
            <person name="Williams K.H."/>
            <person name="Hubbard S.S."/>
            <person name="Banfield J.F."/>
        </authorList>
    </citation>
    <scope>NUCLEOTIDE SEQUENCE [LARGE SCALE GENOMIC DNA]</scope>
</reference>
<evidence type="ECO:0000256" key="8">
    <source>
        <dbReference type="ARBA" id="ARBA00031908"/>
    </source>
</evidence>
<dbReference type="SUPFAM" id="SSF56042">
    <property type="entry name" value="PurM C-terminal domain-like"/>
    <property type="match status" value="1"/>
</dbReference>
<accession>A0A1G2HSD0</accession>
<evidence type="ECO:0000256" key="9">
    <source>
        <dbReference type="ARBA" id="ARBA00032931"/>
    </source>
</evidence>
<name>A0A1G2HSD0_9BACT</name>
<dbReference type="EC" id="6.3.3.1" evidence="3"/>
<evidence type="ECO:0000256" key="1">
    <source>
        <dbReference type="ARBA" id="ARBA00004686"/>
    </source>
</evidence>